<name>A0ACC0C4N2_CATRO</name>
<protein>
    <submittedName>
        <fullName evidence="1">Uncharacterized protein</fullName>
    </submittedName>
</protein>
<proteinExistence type="predicted"/>
<evidence type="ECO:0000313" key="1">
    <source>
        <dbReference type="EMBL" id="KAI5679866.1"/>
    </source>
</evidence>
<dbReference type="EMBL" id="CM044701">
    <property type="protein sequence ID" value="KAI5679866.1"/>
    <property type="molecule type" value="Genomic_DNA"/>
</dbReference>
<accession>A0ACC0C4N2</accession>
<sequence length="363" mass="39956">MESLSIGLSISLPQLNHPRTRNSLSNSVFAFANFSPQAHKSSSSSSCSKAIHHLEIPNAQSTLSLSTHFHGSSLFLKTHLSFCSMGFLFPLSSFASETAVASSSEEVSKKVDLEAILVSIDEFFNKNPFFVAGVVFIWLVVVPFLEEYFRKYKFISAIDAFRKLRDDPNCQLLDIRDKRSLKALNSPNLKILNKNVLQMEFREGDEDGFLKQVLDKFEQPENTIICIIDNFDGNSMKVAEMLVRGGIKEAYAIKGGVIGKKGWQEIQETLLPPSVHVYTKKAAVSRQLKSDGGVDGEKKDKSSNSSASITGSASTRAEESSNGSLKTSDMLNSEKKCSPRSLSPYPNYPDLKPPSSPTPSKPS</sequence>
<dbReference type="Proteomes" id="UP001060085">
    <property type="component" value="Linkage Group LG01"/>
</dbReference>
<reference evidence="2" key="1">
    <citation type="journal article" date="2023" name="Nat. Plants">
        <title>Single-cell RNA sequencing provides a high-resolution roadmap for understanding the multicellular compartmentation of specialized metabolism.</title>
        <authorList>
            <person name="Sun S."/>
            <person name="Shen X."/>
            <person name="Li Y."/>
            <person name="Li Y."/>
            <person name="Wang S."/>
            <person name="Li R."/>
            <person name="Zhang H."/>
            <person name="Shen G."/>
            <person name="Guo B."/>
            <person name="Wei J."/>
            <person name="Xu J."/>
            <person name="St-Pierre B."/>
            <person name="Chen S."/>
            <person name="Sun C."/>
        </authorList>
    </citation>
    <scope>NUCLEOTIDE SEQUENCE [LARGE SCALE GENOMIC DNA]</scope>
</reference>
<gene>
    <name evidence="1" type="ORF">M9H77_01093</name>
</gene>
<comment type="caution">
    <text evidence="1">The sequence shown here is derived from an EMBL/GenBank/DDBJ whole genome shotgun (WGS) entry which is preliminary data.</text>
</comment>
<evidence type="ECO:0000313" key="2">
    <source>
        <dbReference type="Proteomes" id="UP001060085"/>
    </source>
</evidence>
<organism evidence="1 2">
    <name type="scientific">Catharanthus roseus</name>
    <name type="common">Madagascar periwinkle</name>
    <name type="synonym">Vinca rosea</name>
    <dbReference type="NCBI Taxonomy" id="4058"/>
    <lineage>
        <taxon>Eukaryota</taxon>
        <taxon>Viridiplantae</taxon>
        <taxon>Streptophyta</taxon>
        <taxon>Embryophyta</taxon>
        <taxon>Tracheophyta</taxon>
        <taxon>Spermatophyta</taxon>
        <taxon>Magnoliopsida</taxon>
        <taxon>eudicotyledons</taxon>
        <taxon>Gunneridae</taxon>
        <taxon>Pentapetalae</taxon>
        <taxon>asterids</taxon>
        <taxon>lamiids</taxon>
        <taxon>Gentianales</taxon>
        <taxon>Apocynaceae</taxon>
        <taxon>Rauvolfioideae</taxon>
        <taxon>Vinceae</taxon>
        <taxon>Catharanthinae</taxon>
        <taxon>Catharanthus</taxon>
    </lineage>
</organism>
<keyword evidence="2" id="KW-1185">Reference proteome</keyword>